<accession>A0A6A5EVP1</accession>
<protein>
    <submittedName>
        <fullName evidence="2">Uncharacterized protein</fullName>
    </submittedName>
</protein>
<name>A0A6A5EVP1_PERFL</name>
<sequence length="111" mass="12618">MAELSRSLQHVNCPESTWDMLICLSFRAEKTSHFFLIKEEPSDTPTCTKVEAETQLGLSGVKTRRQPVPWRCLSDTTLDIDHRPPRTDRPASRARSAAEEPEQRAPLSELQ</sequence>
<feature type="region of interest" description="Disordered" evidence="1">
    <location>
        <begin position="74"/>
        <end position="111"/>
    </location>
</feature>
<dbReference type="EMBL" id="VHII01000012">
    <property type="protein sequence ID" value="KAF1382409.1"/>
    <property type="molecule type" value="Genomic_DNA"/>
</dbReference>
<organism evidence="2 3">
    <name type="scientific">Perca fluviatilis</name>
    <name type="common">European perch</name>
    <dbReference type="NCBI Taxonomy" id="8168"/>
    <lineage>
        <taxon>Eukaryota</taxon>
        <taxon>Metazoa</taxon>
        <taxon>Chordata</taxon>
        <taxon>Craniata</taxon>
        <taxon>Vertebrata</taxon>
        <taxon>Euteleostomi</taxon>
        <taxon>Actinopterygii</taxon>
        <taxon>Neopterygii</taxon>
        <taxon>Teleostei</taxon>
        <taxon>Neoteleostei</taxon>
        <taxon>Acanthomorphata</taxon>
        <taxon>Eupercaria</taxon>
        <taxon>Perciformes</taxon>
        <taxon>Percoidei</taxon>
        <taxon>Percidae</taxon>
        <taxon>Percinae</taxon>
        <taxon>Perca</taxon>
    </lineage>
</organism>
<evidence type="ECO:0000256" key="1">
    <source>
        <dbReference type="SAM" id="MobiDB-lite"/>
    </source>
</evidence>
<gene>
    <name evidence="2" type="ORF">PFLUV_G00143490</name>
</gene>
<dbReference type="AlphaFoldDB" id="A0A6A5EVP1"/>
<dbReference type="Proteomes" id="UP000465112">
    <property type="component" value="Chromosome 12"/>
</dbReference>
<keyword evidence="3" id="KW-1185">Reference proteome</keyword>
<feature type="compositionally biased region" description="Basic and acidic residues" evidence="1">
    <location>
        <begin position="79"/>
        <end position="103"/>
    </location>
</feature>
<evidence type="ECO:0000313" key="3">
    <source>
        <dbReference type="Proteomes" id="UP000465112"/>
    </source>
</evidence>
<reference evidence="2 3" key="1">
    <citation type="submission" date="2019-06" db="EMBL/GenBank/DDBJ databases">
        <title>A chromosome-scale genome assembly of the European perch, Perca fluviatilis.</title>
        <authorList>
            <person name="Roques C."/>
            <person name="Zahm M."/>
            <person name="Cabau C."/>
            <person name="Klopp C."/>
            <person name="Bouchez O."/>
            <person name="Donnadieu C."/>
            <person name="Kuhl H."/>
            <person name="Gislard M."/>
            <person name="Guendouz S."/>
            <person name="Journot L."/>
            <person name="Haffray P."/>
            <person name="Bestin A."/>
            <person name="Morvezen R."/>
            <person name="Feron R."/>
            <person name="Wen M."/>
            <person name="Jouanno E."/>
            <person name="Herpin A."/>
            <person name="Schartl M."/>
            <person name="Postlethwait J."/>
            <person name="Schaerlinger B."/>
            <person name="Chardard D."/>
            <person name="Lecocq T."/>
            <person name="Poncet C."/>
            <person name="Jaffrelo L."/>
            <person name="Lampietro C."/>
            <person name="Guiguen Y."/>
        </authorList>
    </citation>
    <scope>NUCLEOTIDE SEQUENCE [LARGE SCALE GENOMIC DNA]</scope>
    <source>
        <tissue evidence="2">Blood</tissue>
    </source>
</reference>
<proteinExistence type="predicted"/>
<evidence type="ECO:0000313" key="2">
    <source>
        <dbReference type="EMBL" id="KAF1382409.1"/>
    </source>
</evidence>
<comment type="caution">
    <text evidence="2">The sequence shown here is derived from an EMBL/GenBank/DDBJ whole genome shotgun (WGS) entry which is preliminary data.</text>
</comment>